<evidence type="ECO:0000256" key="1">
    <source>
        <dbReference type="ARBA" id="ARBA00011062"/>
    </source>
</evidence>
<keyword evidence="6" id="KW-1185">Reference proteome</keyword>
<keyword evidence="2" id="KW-0479">Metal-binding</keyword>
<dbReference type="Proteomes" id="UP000091857">
    <property type="component" value="Chromosome 3"/>
</dbReference>
<evidence type="ECO:0000256" key="2">
    <source>
        <dbReference type="ARBA" id="ARBA00022723"/>
    </source>
</evidence>
<dbReference type="Gene3D" id="3.40.1210.10">
    <property type="entry name" value="Survival protein SurE-like phosphatase/nucleotidase"/>
    <property type="match status" value="1"/>
</dbReference>
<organism evidence="5 6">
    <name type="scientific">Manihot esculenta</name>
    <name type="common">Cassava</name>
    <name type="synonym">Jatropha manihot</name>
    <dbReference type="NCBI Taxonomy" id="3983"/>
    <lineage>
        <taxon>Eukaryota</taxon>
        <taxon>Viridiplantae</taxon>
        <taxon>Streptophyta</taxon>
        <taxon>Embryophyta</taxon>
        <taxon>Tracheophyta</taxon>
        <taxon>Spermatophyta</taxon>
        <taxon>Magnoliopsida</taxon>
        <taxon>eudicotyledons</taxon>
        <taxon>Gunneridae</taxon>
        <taxon>Pentapetalae</taxon>
        <taxon>rosids</taxon>
        <taxon>fabids</taxon>
        <taxon>Malpighiales</taxon>
        <taxon>Euphorbiaceae</taxon>
        <taxon>Crotonoideae</taxon>
        <taxon>Manihoteae</taxon>
        <taxon>Manihot</taxon>
    </lineage>
</organism>
<dbReference type="PANTHER" id="PTHR30457">
    <property type="entry name" value="5'-NUCLEOTIDASE SURE"/>
    <property type="match status" value="1"/>
</dbReference>
<name>A0A2C9W470_MANES</name>
<keyword evidence="3" id="KW-0378">Hydrolase</keyword>
<sequence length="378" mass="40412">MTTSVKNNFFPPSLISNLQQVLINRNDDDGGGGLEQTSTKDNDPIEAVVASSSPRSNVHSNGCEDSEKEIVLVTNGEGIDSPGLTSLLEALVRDSRFNVHVCAPQSDRSVSGHSVTVRETVAACSVEISGVTAAYEVSGTPADCVSLALSGTLFSWSKPVVVISGINRGSSCGHNMFYSGAVAAAREALICGVPALSLSLNCVCLPLLYAAIKDIKKEKFPKSCLLNVEIPTCPIANKGFKVTRQSLWRSSLSWQAVSANKHPSVGHFMSNQQSLGMKLAQLSRDASAAGAARRLNSHRKHVEIESVGVAGKVNSPKTVKKYFRLEFSEKEEENVEEDLDFTAVENGFVSVTPFSLTVQPEIQALVTNWITAALASEQ</sequence>
<evidence type="ECO:0000259" key="4">
    <source>
        <dbReference type="Pfam" id="PF01975"/>
    </source>
</evidence>
<dbReference type="EMBL" id="CM004389">
    <property type="protein sequence ID" value="OAY53940.1"/>
    <property type="molecule type" value="Genomic_DNA"/>
</dbReference>
<evidence type="ECO:0000256" key="3">
    <source>
        <dbReference type="ARBA" id="ARBA00022801"/>
    </source>
</evidence>
<dbReference type="GO" id="GO:0008252">
    <property type="term" value="F:nucleotidase activity"/>
    <property type="evidence" value="ECO:0007669"/>
    <property type="project" value="InterPro"/>
</dbReference>
<dbReference type="InterPro" id="IPR002828">
    <property type="entry name" value="SurE-like_Pase/nucleotidase"/>
</dbReference>
<proteinExistence type="inferred from homology"/>
<dbReference type="AlphaFoldDB" id="A0A2C9W470"/>
<dbReference type="GO" id="GO:0046872">
    <property type="term" value="F:metal ion binding"/>
    <property type="evidence" value="ECO:0007669"/>
    <property type="project" value="UniProtKB-KW"/>
</dbReference>
<dbReference type="InterPro" id="IPR036523">
    <property type="entry name" value="SurE-like_sf"/>
</dbReference>
<comment type="similarity">
    <text evidence="1">Belongs to the SurE nucleotidase family.</text>
</comment>
<dbReference type="InterPro" id="IPR030048">
    <property type="entry name" value="SurE"/>
</dbReference>
<dbReference type="Gramene" id="Manes.03G035400.1.v8.1">
    <property type="protein sequence ID" value="Manes.03G035400.1.v8.1.CDS"/>
    <property type="gene ID" value="Manes.03G035400.v8.1"/>
</dbReference>
<dbReference type="PANTHER" id="PTHR30457:SF16">
    <property type="entry name" value="SURVIVAL PROTEIN SURE-LIKE PHOSPHATASE_NUCLEOTIDASE DOMAIN-CONTAINING PROTEIN"/>
    <property type="match status" value="1"/>
</dbReference>
<dbReference type="SUPFAM" id="SSF64167">
    <property type="entry name" value="SurE-like"/>
    <property type="match status" value="1"/>
</dbReference>
<dbReference type="OMA" id="WKKDVSC"/>
<accession>A0A2C9W470</accession>
<dbReference type="Pfam" id="PF01975">
    <property type="entry name" value="SurE"/>
    <property type="match status" value="1"/>
</dbReference>
<evidence type="ECO:0000313" key="6">
    <source>
        <dbReference type="Proteomes" id="UP000091857"/>
    </source>
</evidence>
<evidence type="ECO:0000313" key="5">
    <source>
        <dbReference type="EMBL" id="OAY53940.1"/>
    </source>
</evidence>
<comment type="caution">
    <text evidence="5">The sequence shown here is derived from an EMBL/GenBank/DDBJ whole genome shotgun (WGS) entry which is preliminary data.</text>
</comment>
<gene>
    <name evidence="5" type="ORF">MANES_03G035400v8</name>
</gene>
<reference evidence="6" key="1">
    <citation type="journal article" date="2016" name="Nat. Biotechnol.">
        <title>Sequencing wild and cultivated cassava and related species reveals extensive interspecific hybridization and genetic diversity.</title>
        <authorList>
            <person name="Bredeson J.V."/>
            <person name="Lyons J.B."/>
            <person name="Prochnik S.E."/>
            <person name="Wu G.A."/>
            <person name="Ha C.M."/>
            <person name="Edsinger-Gonzales E."/>
            <person name="Grimwood J."/>
            <person name="Schmutz J."/>
            <person name="Rabbi I.Y."/>
            <person name="Egesi C."/>
            <person name="Nauluvula P."/>
            <person name="Lebot V."/>
            <person name="Ndunguru J."/>
            <person name="Mkamilo G."/>
            <person name="Bart R.S."/>
            <person name="Setter T.L."/>
            <person name="Gleadow R.M."/>
            <person name="Kulakow P."/>
            <person name="Ferguson M.E."/>
            <person name="Rounsley S."/>
            <person name="Rokhsar D.S."/>
        </authorList>
    </citation>
    <scope>NUCLEOTIDE SEQUENCE [LARGE SCALE GENOMIC DNA]</scope>
    <source>
        <strain evidence="6">cv. AM560-2</strain>
    </source>
</reference>
<dbReference type="STRING" id="3983.A0A2C9W470"/>
<feature type="domain" description="Survival protein SurE-like phosphatase/nucleotidase" evidence="4">
    <location>
        <begin position="71"/>
        <end position="249"/>
    </location>
</feature>
<protein>
    <recommendedName>
        <fullName evidence="4">Survival protein SurE-like phosphatase/nucleotidase domain-containing protein</fullName>
    </recommendedName>
</protein>